<dbReference type="RefSeq" id="WP_102908697.1">
    <property type="nucleotide sequence ID" value="NZ_POUC01000051.1"/>
</dbReference>
<protein>
    <submittedName>
        <fullName evidence="1">Uncharacterized protein</fullName>
    </submittedName>
</protein>
<dbReference type="InterPro" id="IPR023214">
    <property type="entry name" value="HAD_sf"/>
</dbReference>
<evidence type="ECO:0000313" key="2">
    <source>
        <dbReference type="Proteomes" id="UP000235943"/>
    </source>
</evidence>
<evidence type="ECO:0000313" key="1">
    <source>
        <dbReference type="EMBL" id="PNG22351.1"/>
    </source>
</evidence>
<dbReference type="AlphaFoldDB" id="A0A2N8TTL4"/>
<organism evidence="1 2">
    <name type="scientific">Streptomyces cahuitamycinicus</name>
    <dbReference type="NCBI Taxonomy" id="2070367"/>
    <lineage>
        <taxon>Bacteria</taxon>
        <taxon>Bacillati</taxon>
        <taxon>Actinomycetota</taxon>
        <taxon>Actinomycetes</taxon>
        <taxon>Kitasatosporales</taxon>
        <taxon>Streptomycetaceae</taxon>
        <taxon>Streptomyces</taxon>
    </lineage>
</organism>
<dbReference type="OrthoDB" id="7592866at2"/>
<proteinExistence type="predicted"/>
<dbReference type="Proteomes" id="UP000235943">
    <property type="component" value="Unassembled WGS sequence"/>
</dbReference>
<comment type="caution">
    <text evidence="1">The sequence shown here is derived from an EMBL/GenBank/DDBJ whole genome shotgun (WGS) entry which is preliminary data.</text>
</comment>
<dbReference type="Gene3D" id="3.40.50.1000">
    <property type="entry name" value="HAD superfamily/HAD-like"/>
    <property type="match status" value="1"/>
</dbReference>
<sequence length="150" mass="16356">MTTAVAQREAVAFDLEGGLINVSGIHDLARDASAFHRASLGCPPNLDVVNAARRARERGAAVLVMTSGDRRLQQLVTVWLGRNGVPATLLLMRSRHDHRPGAVVKREQLRAAHHQFGSLTVWSADPSVNRLSEQDGIDVVELTGYWGDTQ</sequence>
<dbReference type="InterPro" id="IPR036412">
    <property type="entry name" value="HAD-like_sf"/>
</dbReference>
<reference evidence="1 2" key="1">
    <citation type="submission" date="2018-01" db="EMBL/GenBank/DDBJ databases">
        <title>Draft genome sequence of Streptomyces sp. 13K301.</title>
        <authorList>
            <person name="Sahin N."/>
            <person name="Saygin H."/>
            <person name="Ay H."/>
        </authorList>
    </citation>
    <scope>NUCLEOTIDE SEQUENCE [LARGE SCALE GENOMIC DNA]</scope>
    <source>
        <strain evidence="1 2">13K301</strain>
    </source>
</reference>
<dbReference type="EMBL" id="POUC01000051">
    <property type="protein sequence ID" value="PNG22351.1"/>
    <property type="molecule type" value="Genomic_DNA"/>
</dbReference>
<name>A0A2N8TTL4_9ACTN</name>
<keyword evidence="2" id="KW-1185">Reference proteome</keyword>
<accession>A0A2N8TTL4</accession>
<gene>
    <name evidence="1" type="ORF">C1J00_10065</name>
</gene>
<dbReference type="SUPFAM" id="SSF56784">
    <property type="entry name" value="HAD-like"/>
    <property type="match status" value="1"/>
</dbReference>